<dbReference type="RefSeq" id="WP_349216299.1">
    <property type="nucleotide sequence ID" value="NZ_JBBMFA010000095.1"/>
</dbReference>
<feature type="short sequence motif" description="RadA KNRFG motif" evidence="11">
    <location>
        <begin position="261"/>
        <end position="265"/>
    </location>
</feature>
<feature type="domain" description="RecA family profile 1" evidence="14">
    <location>
        <begin position="76"/>
        <end position="224"/>
    </location>
</feature>
<evidence type="ECO:0000256" key="5">
    <source>
        <dbReference type="ARBA" id="ARBA00022801"/>
    </source>
</evidence>
<evidence type="ECO:0000256" key="6">
    <source>
        <dbReference type="ARBA" id="ARBA00022833"/>
    </source>
</evidence>
<dbReference type="InterPro" id="IPR020588">
    <property type="entry name" value="RecA_ATP-bd"/>
</dbReference>
<dbReference type="SUPFAM" id="SSF54211">
    <property type="entry name" value="Ribosomal protein S5 domain 2-like"/>
    <property type="match status" value="1"/>
</dbReference>
<dbReference type="SUPFAM" id="SSF52540">
    <property type="entry name" value="P-loop containing nucleoside triphosphate hydrolases"/>
    <property type="match status" value="1"/>
</dbReference>
<evidence type="ECO:0000256" key="9">
    <source>
        <dbReference type="ARBA" id="ARBA00023125"/>
    </source>
</evidence>
<comment type="domain">
    <text evidence="11">The middle region has homology to RecA with ATPase motifs including the RadA KNRFG motif, while the C-terminus is homologous to Lon protease.</text>
</comment>
<dbReference type="PANTHER" id="PTHR32472">
    <property type="entry name" value="DNA REPAIR PROTEIN RADA"/>
    <property type="match status" value="1"/>
</dbReference>
<dbReference type="Gene3D" id="3.30.230.10">
    <property type="match status" value="1"/>
</dbReference>
<dbReference type="CDD" id="cd01121">
    <property type="entry name" value="RadA_SMS_N"/>
    <property type="match status" value="1"/>
</dbReference>
<dbReference type="InterPro" id="IPR014721">
    <property type="entry name" value="Ribsml_uS5_D2-typ_fold_subgr"/>
</dbReference>
<dbReference type="PRINTS" id="PR01874">
    <property type="entry name" value="DNAREPAIRADA"/>
</dbReference>
<gene>
    <name evidence="11 15" type="primary">radA</name>
    <name evidence="15" type="ORF">WMO24_09975</name>
</gene>
<evidence type="ECO:0000256" key="7">
    <source>
        <dbReference type="ARBA" id="ARBA00022840"/>
    </source>
</evidence>
<evidence type="ECO:0000256" key="4">
    <source>
        <dbReference type="ARBA" id="ARBA00022771"/>
    </source>
</evidence>
<dbReference type="PANTHER" id="PTHR32472:SF10">
    <property type="entry name" value="DNA REPAIR PROTEIN RADA-LIKE PROTEIN"/>
    <property type="match status" value="1"/>
</dbReference>
<dbReference type="InterPro" id="IPR027417">
    <property type="entry name" value="P-loop_NTPase"/>
</dbReference>
<keyword evidence="16" id="KW-1185">Reference proteome</keyword>
<keyword evidence="8 11" id="KW-0346">Stress response</keyword>
<keyword evidence="2 11" id="KW-0547">Nucleotide-binding</keyword>
<dbReference type="NCBIfam" id="TIGR00416">
    <property type="entry name" value="sms"/>
    <property type="match status" value="1"/>
</dbReference>
<evidence type="ECO:0000256" key="2">
    <source>
        <dbReference type="ARBA" id="ARBA00022741"/>
    </source>
</evidence>
<keyword evidence="1 11" id="KW-0479">Metal-binding</keyword>
<evidence type="ECO:0000256" key="8">
    <source>
        <dbReference type="ARBA" id="ARBA00023016"/>
    </source>
</evidence>
<keyword evidence="5" id="KW-0378">Hydrolase</keyword>
<evidence type="ECO:0000259" key="14">
    <source>
        <dbReference type="PROSITE" id="PS50162"/>
    </source>
</evidence>
<comment type="function">
    <text evidence="11">Plays a role in repairing double-strand DNA breaks, probably involving stabilizing or processing branched DNA or blocked replication forks.</text>
</comment>
<feature type="binding site" evidence="11">
    <location>
        <begin position="105"/>
        <end position="112"/>
    </location>
    <ligand>
        <name>ATP</name>
        <dbReference type="ChEBI" id="CHEBI:30616"/>
    </ligand>
</feature>
<dbReference type="EMBL" id="JBBMFA010000095">
    <property type="protein sequence ID" value="MEQ2520754.1"/>
    <property type="molecule type" value="Genomic_DNA"/>
</dbReference>
<sequence length="463" mass="49881">MPKDKLKTVYVCTSCGEVSSRWMGRCPSCGEWNTLVEDIVREQKSKGLSSKATRGNSASGPVIAASKLKDISTTEERSRIITGISELDRVLGGGIVIGSVVLLGGEPGAGKSTLLLQLCGAVAKKVDVLYITGEESTRQIKLRALRLKVAQEDISLAAETDIDAICDLIQHMKPGLVIIDSIQTMNCADISSSSGSVSQVKECTARLLTVAKSNEIPTFIVGHVNKDGAIAGPKVMEHIVDTVLYFEGDKMLPYRVLRAVKNRYGSTNEIGMFDMTSAGLKVIENPSKLLLEGRPIGVSGNCVACTMEGSRPILSEVQALATKSGFGTPRRAASGFDFNRMNLLLAVLEKRAGFFMGNLDVYINIVGGLDLDETACDLSVCMAVVSSLLDKPVPDDMIAIGEVGLGGEVRNVVNLEIRLREAQRMGFTRAVIPKHSMRQLDYEEFSNMELLGVTYVKQAISLL</sequence>
<feature type="region of interest" description="Lon-protease-like" evidence="11">
    <location>
        <begin position="360"/>
        <end position="463"/>
    </location>
</feature>
<dbReference type="Pfam" id="PF05362">
    <property type="entry name" value="Lon_C"/>
    <property type="match status" value="1"/>
</dbReference>
<keyword evidence="4 13" id="KW-0863">Zinc-finger</keyword>
<dbReference type="InterPro" id="IPR004504">
    <property type="entry name" value="DNA_repair_RadA"/>
</dbReference>
<evidence type="ECO:0000256" key="13">
    <source>
        <dbReference type="RuleBase" id="RU003555"/>
    </source>
</evidence>
<reference evidence="15 16" key="1">
    <citation type="submission" date="2024-03" db="EMBL/GenBank/DDBJ databases">
        <title>Human intestinal bacterial collection.</title>
        <authorList>
            <person name="Pauvert C."/>
            <person name="Hitch T.C.A."/>
            <person name="Clavel T."/>
        </authorList>
    </citation>
    <scope>NUCLEOTIDE SEQUENCE [LARGE SCALE GENOMIC DNA]</scope>
    <source>
        <strain evidence="15 16">CLA-JM-H11</strain>
    </source>
</reference>
<dbReference type="InterPro" id="IPR020568">
    <property type="entry name" value="Ribosomal_Su5_D2-typ_SF"/>
</dbReference>
<dbReference type="PROSITE" id="PS50162">
    <property type="entry name" value="RECA_2"/>
    <property type="match status" value="1"/>
</dbReference>
<dbReference type="HAMAP" id="MF_01498">
    <property type="entry name" value="RadA_bact"/>
    <property type="match status" value="1"/>
</dbReference>
<dbReference type="SMART" id="SM00382">
    <property type="entry name" value="AAA"/>
    <property type="match status" value="1"/>
</dbReference>
<comment type="similarity">
    <text evidence="11 13">Belongs to the RecA family. RadA subfamily.</text>
</comment>
<keyword evidence="6 13" id="KW-0862">Zinc</keyword>
<keyword evidence="7 11" id="KW-0067">ATP-binding</keyword>
<proteinExistence type="inferred from homology"/>
<keyword evidence="3 11" id="KW-0227">DNA damage</keyword>
<evidence type="ECO:0000256" key="1">
    <source>
        <dbReference type="ARBA" id="ARBA00022723"/>
    </source>
</evidence>
<comment type="caution">
    <text evidence="15">The sequence shown here is derived from an EMBL/GenBank/DDBJ whole genome shotgun (WGS) entry which is preliminary data.</text>
</comment>
<evidence type="ECO:0000256" key="3">
    <source>
        <dbReference type="ARBA" id="ARBA00022763"/>
    </source>
</evidence>
<comment type="function">
    <text evidence="13">DNA-dependent ATPase involved in processing of recombination intermediates, plays a role in repairing DNA breaks. Stimulates the branch migration of RecA-mediated strand transfer reactions, allowing the 3' invading strand to extend heteroduplex DNA faster. Binds ssDNA in the presence of ADP but not other nucleotides, has ATPase activity that is stimulated by ssDNA and various branched DNA structures, but inhibited by SSB. Does not have RecA's homology-searching function.</text>
</comment>
<name>A0ABV1GG53_9FIRM</name>
<dbReference type="InterPro" id="IPR003593">
    <property type="entry name" value="AAA+_ATPase"/>
</dbReference>
<evidence type="ECO:0000256" key="11">
    <source>
        <dbReference type="HAMAP-Rule" id="MF_01498"/>
    </source>
</evidence>
<keyword evidence="10 11" id="KW-0234">DNA repair</keyword>
<accession>A0ABV1GG53</accession>
<dbReference type="Gene3D" id="3.40.50.300">
    <property type="entry name" value="P-loop containing nucleotide triphosphate hydrolases"/>
    <property type="match status" value="1"/>
</dbReference>
<evidence type="ECO:0000313" key="16">
    <source>
        <dbReference type="Proteomes" id="UP001477672"/>
    </source>
</evidence>
<protein>
    <recommendedName>
        <fullName evidence="11 12">DNA repair protein RadA</fullName>
    </recommendedName>
</protein>
<dbReference type="InterPro" id="IPR008269">
    <property type="entry name" value="Lon_proteolytic"/>
</dbReference>
<dbReference type="Pfam" id="PF13481">
    <property type="entry name" value="AAA_25"/>
    <property type="match status" value="1"/>
</dbReference>
<dbReference type="Proteomes" id="UP001477672">
    <property type="component" value="Unassembled WGS sequence"/>
</dbReference>
<dbReference type="InterPro" id="IPR041166">
    <property type="entry name" value="Rubredoxin_2"/>
</dbReference>
<organism evidence="15 16">
    <name type="scientific">Ruthenibacterium intestinale</name>
    <dbReference type="NCBI Taxonomy" id="3133163"/>
    <lineage>
        <taxon>Bacteria</taxon>
        <taxon>Bacillati</taxon>
        <taxon>Bacillota</taxon>
        <taxon>Clostridia</taxon>
        <taxon>Eubacteriales</taxon>
        <taxon>Oscillospiraceae</taxon>
        <taxon>Ruthenibacterium</taxon>
    </lineage>
</organism>
<evidence type="ECO:0000256" key="10">
    <source>
        <dbReference type="ARBA" id="ARBA00023204"/>
    </source>
</evidence>
<evidence type="ECO:0000256" key="12">
    <source>
        <dbReference type="NCBIfam" id="TIGR00416"/>
    </source>
</evidence>
<dbReference type="Pfam" id="PF18073">
    <property type="entry name" value="Zn_ribbon_LapB"/>
    <property type="match status" value="1"/>
</dbReference>
<keyword evidence="9 11" id="KW-0238">DNA-binding</keyword>
<evidence type="ECO:0000313" key="15">
    <source>
        <dbReference type="EMBL" id="MEQ2520754.1"/>
    </source>
</evidence>